<dbReference type="Pfam" id="PF12802">
    <property type="entry name" value="MarR_2"/>
    <property type="match status" value="1"/>
</dbReference>
<name>A0A371QX52_9CREN</name>
<dbReference type="EMBL" id="NMUF01000067">
    <property type="protein sequence ID" value="RFA94992.1"/>
    <property type="molecule type" value="Genomic_DNA"/>
</dbReference>
<evidence type="ECO:0000313" key="2">
    <source>
        <dbReference type="EMBL" id="RFA94992.1"/>
    </source>
</evidence>
<accession>A0A371QX52</accession>
<evidence type="ECO:0000313" key="3">
    <source>
        <dbReference type="Proteomes" id="UP000256877"/>
    </source>
</evidence>
<dbReference type="InterPro" id="IPR036390">
    <property type="entry name" value="WH_DNA-bd_sf"/>
</dbReference>
<comment type="caution">
    <text evidence="2">The sequence shown here is derived from an EMBL/GenBank/DDBJ whole genome shotgun (WGS) entry which is preliminary data.</text>
</comment>
<sequence length="63" mass="7060">MEFKAESYLVLEMMLRGPRTLEDMADMLGIDARRAAAPVGELASEGLVERRRSASPRGKRYTC</sequence>
<dbReference type="SUPFAM" id="SSF46785">
    <property type="entry name" value="Winged helix' DNA-binding domain"/>
    <property type="match status" value="1"/>
</dbReference>
<evidence type="ECO:0000259" key="1">
    <source>
        <dbReference type="Pfam" id="PF12802"/>
    </source>
</evidence>
<protein>
    <recommendedName>
        <fullName evidence="1">HTH marR-type domain-containing protein</fullName>
    </recommendedName>
</protein>
<reference evidence="2 3" key="1">
    <citation type="submission" date="2017-07" db="EMBL/GenBank/DDBJ databases">
        <title>Draft genome sequence of aerobic hyperthermophilic archaea, Pyrobaculum aerophilum YKB31 and YKB32.</title>
        <authorList>
            <person name="Mochizuki T."/>
            <person name="Berliner A.J."/>
            <person name="Yoshida-Takashima Y."/>
            <person name="Takaki Y."/>
            <person name="Nunoura T."/>
            <person name="Takai K."/>
        </authorList>
    </citation>
    <scope>NUCLEOTIDE SEQUENCE [LARGE SCALE GENOMIC DNA]</scope>
    <source>
        <strain evidence="2 3">YKB32</strain>
    </source>
</reference>
<dbReference type="InterPro" id="IPR000835">
    <property type="entry name" value="HTH_MarR-typ"/>
</dbReference>
<dbReference type="GO" id="GO:0003700">
    <property type="term" value="F:DNA-binding transcription factor activity"/>
    <property type="evidence" value="ECO:0007669"/>
    <property type="project" value="InterPro"/>
</dbReference>
<dbReference type="Gene3D" id="1.10.10.10">
    <property type="entry name" value="Winged helix-like DNA-binding domain superfamily/Winged helix DNA-binding domain"/>
    <property type="match status" value="1"/>
</dbReference>
<dbReference type="Proteomes" id="UP000256877">
    <property type="component" value="Unassembled WGS sequence"/>
</dbReference>
<organism evidence="2 3">
    <name type="scientific">Pyrobaculum aerophilum</name>
    <dbReference type="NCBI Taxonomy" id="13773"/>
    <lineage>
        <taxon>Archaea</taxon>
        <taxon>Thermoproteota</taxon>
        <taxon>Thermoprotei</taxon>
        <taxon>Thermoproteales</taxon>
        <taxon>Thermoproteaceae</taxon>
        <taxon>Pyrobaculum</taxon>
    </lineage>
</organism>
<feature type="domain" description="HTH marR-type" evidence="1">
    <location>
        <begin position="7"/>
        <end position="55"/>
    </location>
</feature>
<gene>
    <name evidence="2" type="ORF">CGL52_13615</name>
</gene>
<dbReference type="AlphaFoldDB" id="A0A371QX52"/>
<proteinExistence type="predicted"/>
<dbReference type="InterPro" id="IPR036388">
    <property type="entry name" value="WH-like_DNA-bd_sf"/>
</dbReference>